<dbReference type="KEGG" id="dmm:dnm_028740"/>
<feature type="transmembrane region" description="Helical" evidence="1">
    <location>
        <begin position="87"/>
        <end position="107"/>
    </location>
</feature>
<evidence type="ECO:0000313" key="3">
    <source>
        <dbReference type="Proteomes" id="UP000663722"/>
    </source>
</evidence>
<proteinExistence type="predicted"/>
<keyword evidence="1" id="KW-1133">Transmembrane helix</keyword>
<feature type="transmembrane region" description="Helical" evidence="1">
    <location>
        <begin position="64"/>
        <end position="81"/>
    </location>
</feature>
<accession>A0A975GMN7</accession>
<gene>
    <name evidence="2" type="ORF">dnm_028740</name>
</gene>
<dbReference type="AlphaFoldDB" id="A0A975GMN7"/>
<keyword evidence="1" id="KW-0472">Membrane</keyword>
<dbReference type="RefSeq" id="WP_207682303.1">
    <property type="nucleotide sequence ID" value="NZ_CP061800.1"/>
</dbReference>
<feature type="transmembrane region" description="Helical" evidence="1">
    <location>
        <begin position="185"/>
        <end position="205"/>
    </location>
</feature>
<feature type="transmembrane region" description="Helical" evidence="1">
    <location>
        <begin position="244"/>
        <end position="263"/>
    </location>
</feature>
<evidence type="ECO:0000256" key="1">
    <source>
        <dbReference type="SAM" id="Phobius"/>
    </source>
</evidence>
<keyword evidence="3" id="KW-1185">Reference proteome</keyword>
<sequence>MKKQTKEYRRLPGKKRGFFGYNVLYLGSDHLLSVYSTSFSEDYKRFYYKDIQAIIIRKTAIGKISNIVACLSLAGFILLLFTEPPFFDKIIGITGGLFFLCLLINWLKGPTCICHLRTAVQMEKLPSLHRVKTARKVITLLRPKIEEVQGILPPEALTENIPKRFPDSLADRPDNSFSRHEHGKVHYILFCLLLVVGVADLTDLFYNHPAISLLVSIITMAICVCVIIALVKQHGSDMKKAVQVMTWITLGYACAALIFSYVFSFVTAIKHPGIIHNHWAILKMISALSPLDSPWLTGYYIFSICCEFILGISGLVLLKK</sequence>
<name>A0A975GMN7_9BACT</name>
<keyword evidence="1" id="KW-0812">Transmembrane</keyword>
<reference evidence="2" key="1">
    <citation type="journal article" date="2021" name="Microb. Physiol.">
        <title>Proteogenomic Insights into the Physiology of Marine, Sulfate-Reducing, Filamentous Desulfonema limicola and Desulfonema magnum.</title>
        <authorList>
            <person name="Schnaars V."/>
            <person name="Wohlbrand L."/>
            <person name="Scheve S."/>
            <person name="Hinrichs C."/>
            <person name="Reinhardt R."/>
            <person name="Rabus R."/>
        </authorList>
    </citation>
    <scope>NUCLEOTIDE SEQUENCE</scope>
    <source>
        <strain evidence="2">4be13</strain>
    </source>
</reference>
<dbReference type="EMBL" id="CP061800">
    <property type="protein sequence ID" value="QTA86850.1"/>
    <property type="molecule type" value="Genomic_DNA"/>
</dbReference>
<protein>
    <submittedName>
        <fullName evidence="2">Uncharacterized protein</fullName>
    </submittedName>
</protein>
<feature type="transmembrane region" description="Helical" evidence="1">
    <location>
        <begin position="211"/>
        <end position="232"/>
    </location>
</feature>
<organism evidence="2 3">
    <name type="scientific">Desulfonema magnum</name>
    <dbReference type="NCBI Taxonomy" id="45655"/>
    <lineage>
        <taxon>Bacteria</taxon>
        <taxon>Pseudomonadati</taxon>
        <taxon>Thermodesulfobacteriota</taxon>
        <taxon>Desulfobacteria</taxon>
        <taxon>Desulfobacterales</taxon>
        <taxon>Desulfococcaceae</taxon>
        <taxon>Desulfonema</taxon>
    </lineage>
</organism>
<feature type="transmembrane region" description="Helical" evidence="1">
    <location>
        <begin position="298"/>
        <end position="318"/>
    </location>
</feature>
<dbReference type="Proteomes" id="UP000663722">
    <property type="component" value="Chromosome"/>
</dbReference>
<evidence type="ECO:0000313" key="2">
    <source>
        <dbReference type="EMBL" id="QTA86850.1"/>
    </source>
</evidence>